<dbReference type="InterPro" id="IPR012337">
    <property type="entry name" value="RNaseH-like_sf"/>
</dbReference>
<dbReference type="InterPro" id="IPR036397">
    <property type="entry name" value="RNaseH_sf"/>
</dbReference>
<evidence type="ECO:0000313" key="10">
    <source>
        <dbReference type="Proteomes" id="UP000694864"/>
    </source>
</evidence>
<reference evidence="11" key="2">
    <citation type="submission" date="2025-08" db="UniProtKB">
        <authorList>
            <consortium name="RefSeq"/>
        </authorList>
    </citation>
    <scope>IDENTIFICATION</scope>
    <source>
        <tissue evidence="11">Leaf</tissue>
    </source>
</reference>
<dbReference type="Pfam" id="PF17921">
    <property type="entry name" value="Integrase_H2C2"/>
    <property type="match status" value="1"/>
</dbReference>
<sequence>MHAPQPQGQVDDTNALLRQLLEGQRRGAIELATQMKAIHHKVDNVYGELNAKFERLQTQVQGQASSSSTRQMGSLPGKPEPNPKEFVNAIMLRSGKQLPTNELNRDIEPKGGEVVVEIDDEDELILKDLGKDKEAEGIVVDKGKSKVVEEPKQDKTIDEISKKSKGVAKETLFVPPPYEPRLPFPGRFKKQQVDKYRAMFDAQMKDVAITMPIIDAFLLNPSYSKFLKDAVLEKKKALQGMVILTHECSAIIQNKVVAKKLEDPGSFTLPCTLGPLSFSHCLCDLGSSVSLMPLSVAKRLGFTHYKKCMITLVLADRSVRTPVGVLEDLPVMIGHFEIPTDFVVLEMDEEPKDPLILGRPLLRTAGTMIDVKGGKIQLNLGKEALTFDINQVMRKPTIGGQVFYIEKMEALADELLEELAIEDELQSTLTVKQGEFGLLKEDSEGYQKILDSHKPSKDGESFLELKKQVVCSVEVNSNEDWSELKAPKIELKPLPKGLRYAFLGKNSTYPVIINEELSEHETVTLLGELKKFRRAIGYSLDDIKGISETLCMHRIHLDDESMTSIEPQRRLNPNLRDVVRKEILKLLDAGIIYPISDSTWVSPVHVVPKKGGVTVVKNDKDELIPTRTITGIEVDRAKIDVMTNLAPPNSVKGIRSFLGHAGFYRRFIKDFSKIARPLTRLLCKEVEFEFNEECLQAFKKIKEELVSAPIVQAPDWNLPFEIMCDASDYTVGAVLGQRKDKKLHVIYYASRTLDEAQVKYATTEKELLAIVFAFEKFRQYLVGSKVVVHTDHAALKYLLAKKDAKPRLLRWILLLQEFDLEIKDKKGIENGVADHLSRLRIDNEIPINDALPEEQIMAIQLLDNTNETWKKLGEVMRLEENGPWYADYVNYLACGIEPPNLVGYDRKKFFKDINNYYWDAPYLYTLCKDKIYRRCVAKEEIEGLVELCHGAAYGGHFATFKTVTKILQAGLWWPTMFKDTQEIISKCDSCQRRGNISRRNEMPQTPILEVEVFDVWGIDFMGPFPSSYGNNYILVAVDYVSKWVEAIASPTNDAKVVLKLFKTIIFPRFGIPRVIISDGGKHFINKVFESLLKRHGVKHKVATPYHPQTSGQVEISNREIKSILEKTVGITRKDWAKKLDDALWEYRTAYKTPIGTTPFNLLYGKSCHLPVELEYKAMWAVKLLNFDIKSAHEKRLVQLNELEEIRLEAYESSKIYKERTKAFHDKRIFPRVFKEGDLVLLFNSRLKLFPGKLKSRWSGPFKIKEVRPYGAFVLLNKAGKEFVVNGQRLKNYLANDFIEEGTTVSLSDPQNA</sequence>
<organism evidence="10 11">
    <name type="scientific">Camelina sativa</name>
    <name type="common">False flax</name>
    <name type="synonym">Myagrum sativum</name>
    <dbReference type="NCBI Taxonomy" id="90675"/>
    <lineage>
        <taxon>Eukaryota</taxon>
        <taxon>Viridiplantae</taxon>
        <taxon>Streptophyta</taxon>
        <taxon>Embryophyta</taxon>
        <taxon>Tracheophyta</taxon>
        <taxon>Spermatophyta</taxon>
        <taxon>Magnoliopsida</taxon>
        <taxon>eudicotyledons</taxon>
        <taxon>Gunneridae</taxon>
        <taxon>Pentapetalae</taxon>
        <taxon>rosids</taxon>
        <taxon>malvids</taxon>
        <taxon>Brassicales</taxon>
        <taxon>Brassicaceae</taxon>
        <taxon>Camelineae</taxon>
        <taxon>Camelina</taxon>
    </lineage>
</organism>
<dbReference type="InterPro" id="IPR043128">
    <property type="entry name" value="Rev_trsase/Diguanyl_cyclase"/>
</dbReference>
<keyword evidence="5" id="KW-0255">Endonuclease</keyword>
<dbReference type="SUPFAM" id="SSF53098">
    <property type="entry name" value="Ribonuclease H-like"/>
    <property type="match status" value="1"/>
</dbReference>
<feature type="domain" description="Integrase catalytic" evidence="9">
    <location>
        <begin position="1002"/>
        <end position="1166"/>
    </location>
</feature>
<keyword evidence="7" id="KW-0695">RNA-directed DNA polymerase</keyword>
<evidence type="ECO:0000256" key="1">
    <source>
        <dbReference type="ARBA" id="ARBA00012493"/>
    </source>
</evidence>
<dbReference type="CDD" id="cd00303">
    <property type="entry name" value="retropepsin_like"/>
    <property type="match status" value="1"/>
</dbReference>
<gene>
    <name evidence="11" type="primary">LOC109131276</name>
</gene>
<dbReference type="InterPro" id="IPR001584">
    <property type="entry name" value="Integrase_cat-core"/>
</dbReference>
<proteinExistence type="predicted"/>
<evidence type="ECO:0000313" key="11">
    <source>
        <dbReference type="RefSeq" id="XP_019097536.1"/>
    </source>
</evidence>
<feature type="compositionally biased region" description="Polar residues" evidence="8">
    <location>
        <begin position="59"/>
        <end position="72"/>
    </location>
</feature>
<protein>
    <recommendedName>
        <fullName evidence="1">RNA-directed DNA polymerase</fullName>
        <ecNumber evidence="1">2.7.7.49</ecNumber>
    </recommendedName>
</protein>
<dbReference type="PANTHER" id="PTHR37984:SF5">
    <property type="entry name" value="PROTEIN NYNRIN-LIKE"/>
    <property type="match status" value="1"/>
</dbReference>
<dbReference type="Gene3D" id="1.10.340.70">
    <property type="match status" value="1"/>
</dbReference>
<evidence type="ECO:0000256" key="8">
    <source>
        <dbReference type="SAM" id="MobiDB-lite"/>
    </source>
</evidence>
<dbReference type="PANTHER" id="PTHR37984">
    <property type="entry name" value="PROTEIN CBG26694"/>
    <property type="match status" value="1"/>
</dbReference>
<dbReference type="RefSeq" id="XP_019097536.1">
    <property type="nucleotide sequence ID" value="XM_019241991.1"/>
</dbReference>
<evidence type="ECO:0000256" key="2">
    <source>
        <dbReference type="ARBA" id="ARBA00022679"/>
    </source>
</evidence>
<dbReference type="Gene3D" id="3.10.10.10">
    <property type="entry name" value="HIV Type 1 Reverse Transcriptase, subunit A, domain 1"/>
    <property type="match status" value="1"/>
</dbReference>
<dbReference type="Pfam" id="PF17917">
    <property type="entry name" value="RT_RNaseH"/>
    <property type="match status" value="1"/>
</dbReference>
<evidence type="ECO:0000256" key="4">
    <source>
        <dbReference type="ARBA" id="ARBA00022722"/>
    </source>
</evidence>
<keyword evidence="2" id="KW-0808">Transferase</keyword>
<dbReference type="Gene3D" id="3.30.70.270">
    <property type="match status" value="1"/>
</dbReference>
<dbReference type="InterPro" id="IPR041588">
    <property type="entry name" value="Integrase_H2C2"/>
</dbReference>
<dbReference type="GeneID" id="109131276"/>
<dbReference type="Proteomes" id="UP000694864">
    <property type="component" value="Chromosome 20"/>
</dbReference>
<keyword evidence="3" id="KW-0548">Nucleotidyltransferase</keyword>
<dbReference type="InterPro" id="IPR041373">
    <property type="entry name" value="RT_RNaseH"/>
</dbReference>
<dbReference type="Pfam" id="PF00665">
    <property type="entry name" value="rve"/>
    <property type="match status" value="1"/>
</dbReference>
<dbReference type="SUPFAM" id="SSF56672">
    <property type="entry name" value="DNA/RNA polymerases"/>
    <property type="match status" value="1"/>
</dbReference>
<keyword evidence="4" id="KW-0540">Nuclease</keyword>
<dbReference type="EC" id="2.7.7.49" evidence="1"/>
<evidence type="ECO:0000256" key="3">
    <source>
        <dbReference type="ARBA" id="ARBA00022695"/>
    </source>
</evidence>
<dbReference type="PROSITE" id="PS50994">
    <property type="entry name" value="INTEGRASE"/>
    <property type="match status" value="1"/>
</dbReference>
<dbReference type="InterPro" id="IPR050951">
    <property type="entry name" value="Retrovirus_Pol_polyprotein"/>
</dbReference>
<keyword evidence="6" id="KW-0378">Hydrolase</keyword>
<accession>A0ABM1REU8</accession>
<dbReference type="InterPro" id="IPR021109">
    <property type="entry name" value="Peptidase_aspartic_dom_sf"/>
</dbReference>
<dbReference type="Gene3D" id="3.30.420.10">
    <property type="entry name" value="Ribonuclease H-like superfamily/Ribonuclease H"/>
    <property type="match status" value="1"/>
</dbReference>
<evidence type="ECO:0000259" key="9">
    <source>
        <dbReference type="PROSITE" id="PS50994"/>
    </source>
</evidence>
<keyword evidence="10" id="KW-1185">Reference proteome</keyword>
<dbReference type="CDD" id="cd09274">
    <property type="entry name" value="RNase_HI_RT_Ty3"/>
    <property type="match status" value="1"/>
</dbReference>
<evidence type="ECO:0000256" key="5">
    <source>
        <dbReference type="ARBA" id="ARBA00022759"/>
    </source>
</evidence>
<dbReference type="InterPro" id="IPR043502">
    <property type="entry name" value="DNA/RNA_pol_sf"/>
</dbReference>
<reference evidence="10" key="1">
    <citation type="journal article" date="2014" name="Nat. Commun.">
        <title>The emerging biofuel crop Camelina sativa retains a highly undifferentiated hexaploid genome structure.</title>
        <authorList>
            <person name="Kagale S."/>
            <person name="Koh C."/>
            <person name="Nixon J."/>
            <person name="Bollina V."/>
            <person name="Clarke W.E."/>
            <person name="Tuteja R."/>
            <person name="Spillane C."/>
            <person name="Robinson S.J."/>
            <person name="Links M.G."/>
            <person name="Clarke C."/>
            <person name="Higgins E.E."/>
            <person name="Huebert T."/>
            <person name="Sharpe A.G."/>
            <person name="Parkin I.A."/>
        </authorList>
    </citation>
    <scope>NUCLEOTIDE SEQUENCE [LARGE SCALE GENOMIC DNA]</scope>
    <source>
        <strain evidence="10">cv. DH55</strain>
    </source>
</reference>
<evidence type="ECO:0000256" key="6">
    <source>
        <dbReference type="ARBA" id="ARBA00022801"/>
    </source>
</evidence>
<feature type="region of interest" description="Disordered" evidence="8">
    <location>
        <begin position="59"/>
        <end position="84"/>
    </location>
</feature>
<evidence type="ECO:0000256" key="7">
    <source>
        <dbReference type="ARBA" id="ARBA00022918"/>
    </source>
</evidence>
<dbReference type="Gene3D" id="2.40.70.10">
    <property type="entry name" value="Acid Proteases"/>
    <property type="match status" value="1"/>
</dbReference>
<name>A0ABM1REU8_CAMSA</name>